<gene>
    <name evidence="2" type="ORF">CONPUDRAFT_152115</name>
</gene>
<dbReference type="AlphaFoldDB" id="A0A5M3MV72"/>
<evidence type="ECO:0000313" key="3">
    <source>
        <dbReference type="Proteomes" id="UP000053558"/>
    </source>
</evidence>
<dbReference type="OrthoDB" id="434253at2759"/>
<dbReference type="InterPro" id="IPR012349">
    <property type="entry name" value="Split_barrel_FMN-bd"/>
</dbReference>
<dbReference type="KEGG" id="cput:CONPUDRAFT_152115"/>
<dbReference type="GeneID" id="19202956"/>
<protein>
    <recommendedName>
        <fullName evidence="1">General stress protein FMN-binding split barrel domain-containing protein</fullName>
    </recommendedName>
</protein>
<reference evidence="3" key="1">
    <citation type="journal article" date="2012" name="Science">
        <title>The Paleozoic origin of enzymatic lignin decomposition reconstructed from 31 fungal genomes.</title>
        <authorList>
            <person name="Floudas D."/>
            <person name="Binder M."/>
            <person name="Riley R."/>
            <person name="Barry K."/>
            <person name="Blanchette R.A."/>
            <person name="Henrissat B."/>
            <person name="Martinez A.T."/>
            <person name="Otillar R."/>
            <person name="Spatafora J.W."/>
            <person name="Yadav J.S."/>
            <person name="Aerts A."/>
            <person name="Benoit I."/>
            <person name="Boyd A."/>
            <person name="Carlson A."/>
            <person name="Copeland A."/>
            <person name="Coutinho P.M."/>
            <person name="de Vries R.P."/>
            <person name="Ferreira P."/>
            <person name="Findley K."/>
            <person name="Foster B."/>
            <person name="Gaskell J."/>
            <person name="Glotzer D."/>
            <person name="Gorecki P."/>
            <person name="Heitman J."/>
            <person name="Hesse C."/>
            <person name="Hori C."/>
            <person name="Igarashi K."/>
            <person name="Jurgens J.A."/>
            <person name="Kallen N."/>
            <person name="Kersten P."/>
            <person name="Kohler A."/>
            <person name="Kuees U."/>
            <person name="Kumar T.K.A."/>
            <person name="Kuo A."/>
            <person name="LaButti K."/>
            <person name="Larrondo L.F."/>
            <person name="Lindquist E."/>
            <person name="Ling A."/>
            <person name="Lombard V."/>
            <person name="Lucas S."/>
            <person name="Lundell T."/>
            <person name="Martin R."/>
            <person name="McLaughlin D.J."/>
            <person name="Morgenstern I."/>
            <person name="Morin E."/>
            <person name="Murat C."/>
            <person name="Nagy L.G."/>
            <person name="Nolan M."/>
            <person name="Ohm R.A."/>
            <person name="Patyshakuliyeva A."/>
            <person name="Rokas A."/>
            <person name="Ruiz-Duenas F.J."/>
            <person name="Sabat G."/>
            <person name="Salamov A."/>
            <person name="Samejima M."/>
            <person name="Schmutz J."/>
            <person name="Slot J.C."/>
            <person name="St John F."/>
            <person name="Stenlid J."/>
            <person name="Sun H."/>
            <person name="Sun S."/>
            <person name="Syed K."/>
            <person name="Tsang A."/>
            <person name="Wiebenga A."/>
            <person name="Young D."/>
            <person name="Pisabarro A."/>
            <person name="Eastwood D.C."/>
            <person name="Martin F."/>
            <person name="Cullen D."/>
            <person name="Grigoriev I.V."/>
            <person name="Hibbett D.S."/>
        </authorList>
    </citation>
    <scope>NUCLEOTIDE SEQUENCE [LARGE SCALE GENOMIC DNA]</scope>
    <source>
        <strain evidence="3">RWD-64-598 SS2</strain>
    </source>
</reference>
<evidence type="ECO:0000313" key="2">
    <source>
        <dbReference type="EMBL" id="EIW83072.1"/>
    </source>
</evidence>
<name>A0A5M3MV72_CONPW</name>
<dbReference type="OMA" id="AKAWWDS"/>
<dbReference type="Proteomes" id="UP000053558">
    <property type="component" value="Unassembled WGS sequence"/>
</dbReference>
<dbReference type="PANTHER" id="PTHR34818:SF1">
    <property type="entry name" value="PROTEIN BLI-3"/>
    <property type="match status" value="1"/>
</dbReference>
<dbReference type="Pfam" id="PF16242">
    <property type="entry name" value="Pyrid_ox_like"/>
    <property type="match status" value="1"/>
</dbReference>
<dbReference type="Gene3D" id="2.30.110.10">
    <property type="entry name" value="Electron Transport, Fmn-binding Protein, Chain A"/>
    <property type="match status" value="1"/>
</dbReference>
<accession>A0A5M3MV72</accession>
<dbReference type="InterPro" id="IPR052917">
    <property type="entry name" value="Stress-Dev_Protein"/>
</dbReference>
<sequence>MANPELDTYSRIAENTDIGPQQKITDLQGVVKEAKTGMLTSRDVDGNLHSRAMIPCAPTSENQVTLLFIANNASHKFPEIQNDSHVNVSFCDPSSTDWASFSGKARLSQDRDLVKKHWSSMLTAYFGDLKDGVHTGDSNDPRVSIIEVIPDEIRYWVANSSSVLRTAQVAASAAVGKATSPGQLRTITKEEIQLVSGLQK</sequence>
<dbReference type="EMBL" id="JH711576">
    <property type="protein sequence ID" value="EIW83072.1"/>
    <property type="molecule type" value="Genomic_DNA"/>
</dbReference>
<dbReference type="InterPro" id="IPR038725">
    <property type="entry name" value="YdaG_split_barrel_FMN-bd"/>
</dbReference>
<keyword evidence="3" id="KW-1185">Reference proteome</keyword>
<dbReference type="RefSeq" id="XP_007766935.1">
    <property type="nucleotide sequence ID" value="XM_007768745.1"/>
</dbReference>
<evidence type="ECO:0000259" key="1">
    <source>
        <dbReference type="Pfam" id="PF16242"/>
    </source>
</evidence>
<organism evidence="2 3">
    <name type="scientific">Coniophora puteana (strain RWD-64-598)</name>
    <name type="common">Brown rot fungus</name>
    <dbReference type="NCBI Taxonomy" id="741705"/>
    <lineage>
        <taxon>Eukaryota</taxon>
        <taxon>Fungi</taxon>
        <taxon>Dikarya</taxon>
        <taxon>Basidiomycota</taxon>
        <taxon>Agaricomycotina</taxon>
        <taxon>Agaricomycetes</taxon>
        <taxon>Agaricomycetidae</taxon>
        <taxon>Boletales</taxon>
        <taxon>Coniophorineae</taxon>
        <taxon>Coniophoraceae</taxon>
        <taxon>Coniophora</taxon>
    </lineage>
</organism>
<comment type="caution">
    <text evidence="2">The sequence shown here is derived from an EMBL/GenBank/DDBJ whole genome shotgun (WGS) entry which is preliminary data.</text>
</comment>
<dbReference type="PANTHER" id="PTHR34818">
    <property type="entry name" value="PROTEIN BLI-3"/>
    <property type="match status" value="1"/>
</dbReference>
<proteinExistence type="predicted"/>
<feature type="domain" description="General stress protein FMN-binding split barrel" evidence="1">
    <location>
        <begin position="24"/>
        <end position="177"/>
    </location>
</feature>
<dbReference type="SUPFAM" id="SSF50475">
    <property type="entry name" value="FMN-binding split barrel"/>
    <property type="match status" value="1"/>
</dbReference>